<name>A0A7J6SLE6_PEROL</name>
<feature type="compositionally biased region" description="Basic residues" evidence="1">
    <location>
        <begin position="1"/>
        <end position="17"/>
    </location>
</feature>
<comment type="caution">
    <text evidence="2">The sequence shown here is derived from an EMBL/GenBank/DDBJ whole genome shotgun (WGS) entry which is preliminary data.</text>
</comment>
<organism evidence="2 3">
    <name type="scientific">Perkinsus olseni</name>
    <name type="common">Perkinsus atlanticus</name>
    <dbReference type="NCBI Taxonomy" id="32597"/>
    <lineage>
        <taxon>Eukaryota</taxon>
        <taxon>Sar</taxon>
        <taxon>Alveolata</taxon>
        <taxon>Perkinsozoa</taxon>
        <taxon>Perkinsea</taxon>
        <taxon>Perkinsida</taxon>
        <taxon>Perkinsidae</taxon>
        <taxon>Perkinsus</taxon>
    </lineage>
</organism>
<dbReference type="AlphaFoldDB" id="A0A7J6SLE6"/>
<sequence length="66" mass="7567">PRRRRGAPWRGKQRRETRRQTTEHSVSVTAFRDMITLVSLGQDERGSTEGRDSLARAIRESLTISS</sequence>
<dbReference type="Proteomes" id="UP000553632">
    <property type="component" value="Unassembled WGS sequence"/>
</dbReference>
<proteinExistence type="predicted"/>
<keyword evidence="3" id="KW-1185">Reference proteome</keyword>
<feature type="region of interest" description="Disordered" evidence="1">
    <location>
        <begin position="1"/>
        <end position="27"/>
    </location>
</feature>
<evidence type="ECO:0000256" key="1">
    <source>
        <dbReference type="SAM" id="MobiDB-lite"/>
    </source>
</evidence>
<evidence type="ECO:0000313" key="3">
    <source>
        <dbReference type="Proteomes" id="UP000553632"/>
    </source>
</evidence>
<reference evidence="2 3" key="1">
    <citation type="submission" date="2020-04" db="EMBL/GenBank/DDBJ databases">
        <title>Perkinsus olseni comparative genomics.</title>
        <authorList>
            <person name="Bogema D.R."/>
        </authorList>
    </citation>
    <scope>NUCLEOTIDE SEQUENCE [LARGE SCALE GENOMIC DNA]</scope>
    <source>
        <strain evidence="2 3">ATCC PRA-207</strain>
    </source>
</reference>
<accession>A0A7J6SLE6</accession>
<gene>
    <name evidence="2" type="ORF">FOZ63_012712</name>
</gene>
<protein>
    <submittedName>
        <fullName evidence="2">Uncharacterized protein</fullName>
    </submittedName>
</protein>
<evidence type="ECO:0000313" key="2">
    <source>
        <dbReference type="EMBL" id="KAF4733633.1"/>
    </source>
</evidence>
<feature type="non-terminal residue" evidence="2">
    <location>
        <position position="1"/>
    </location>
</feature>
<dbReference type="EMBL" id="JABANO010017367">
    <property type="protein sequence ID" value="KAF4733633.1"/>
    <property type="molecule type" value="Genomic_DNA"/>
</dbReference>